<reference evidence="1 2" key="1">
    <citation type="submission" date="2017-09" db="EMBL/GenBank/DDBJ databases">
        <title>Sphingomonas panjinensis sp.nov., isolated from oil-contaminated soil.</title>
        <authorList>
            <person name="Wang L."/>
            <person name="Chen L."/>
        </authorList>
    </citation>
    <scope>NUCLEOTIDE SEQUENCE [LARGE SCALE GENOMIC DNA]</scope>
    <source>
        <strain evidence="1 2">FW-11</strain>
    </source>
</reference>
<organism evidence="1 2">
    <name type="scientific">Sphingomonas oleivorans</name>
    <dbReference type="NCBI Taxonomy" id="1735121"/>
    <lineage>
        <taxon>Bacteria</taxon>
        <taxon>Pseudomonadati</taxon>
        <taxon>Pseudomonadota</taxon>
        <taxon>Alphaproteobacteria</taxon>
        <taxon>Sphingomonadales</taxon>
        <taxon>Sphingomonadaceae</taxon>
        <taxon>Sphingomonas</taxon>
    </lineage>
</organism>
<keyword evidence="2" id="KW-1185">Reference proteome</keyword>
<dbReference type="AlphaFoldDB" id="A0A2T5FUA1"/>
<proteinExistence type="predicted"/>
<evidence type="ECO:0000313" key="1">
    <source>
        <dbReference type="EMBL" id="PTQ07843.1"/>
    </source>
</evidence>
<protein>
    <submittedName>
        <fullName evidence="1">Uncharacterized protein</fullName>
    </submittedName>
</protein>
<name>A0A2T5FUA1_9SPHN</name>
<dbReference type="EMBL" id="NWBU01000017">
    <property type="protein sequence ID" value="PTQ07843.1"/>
    <property type="molecule type" value="Genomic_DNA"/>
</dbReference>
<dbReference type="Proteomes" id="UP000244162">
    <property type="component" value="Unassembled WGS sequence"/>
</dbReference>
<comment type="caution">
    <text evidence="1">The sequence shown here is derived from an EMBL/GenBank/DDBJ whole genome shotgun (WGS) entry which is preliminary data.</text>
</comment>
<evidence type="ECO:0000313" key="2">
    <source>
        <dbReference type="Proteomes" id="UP000244162"/>
    </source>
</evidence>
<gene>
    <name evidence="1" type="ORF">CLG96_17060</name>
</gene>
<accession>A0A2T5FUA1</accession>
<sequence length="66" mass="7337">MGTSSLSMGDGVPMQQTRDWFDGSFRRADQLSYASLQKLFEILRSSSDLWPSSAATSIVRIVTRHG</sequence>